<dbReference type="Gene3D" id="1.10.10.60">
    <property type="entry name" value="Homeodomain-like"/>
    <property type="match status" value="1"/>
</dbReference>
<dbReference type="PANTHER" id="PTHR11019:SF199">
    <property type="entry name" value="HTH-TYPE TRANSCRIPTIONAL REGULATOR NIMR"/>
    <property type="match status" value="1"/>
</dbReference>
<organism evidence="7 8">
    <name type="scientific">Thalassobaculum fulvum</name>
    <dbReference type="NCBI Taxonomy" id="1633335"/>
    <lineage>
        <taxon>Bacteria</taxon>
        <taxon>Pseudomonadati</taxon>
        <taxon>Pseudomonadota</taxon>
        <taxon>Alphaproteobacteria</taxon>
        <taxon>Rhodospirillales</taxon>
        <taxon>Thalassobaculaceae</taxon>
        <taxon>Thalassobaculum</taxon>
    </lineage>
</organism>
<keyword evidence="1" id="KW-0678">Repressor</keyword>
<dbReference type="PROSITE" id="PS00041">
    <property type="entry name" value="HTH_ARAC_FAMILY_1"/>
    <property type="match status" value="1"/>
</dbReference>
<dbReference type="InterPro" id="IPR018062">
    <property type="entry name" value="HTH_AraC-typ_CS"/>
</dbReference>
<feature type="domain" description="HTH araC/xylS-type" evidence="6">
    <location>
        <begin position="160"/>
        <end position="257"/>
    </location>
</feature>
<dbReference type="SMART" id="SM00342">
    <property type="entry name" value="HTH_ARAC"/>
    <property type="match status" value="1"/>
</dbReference>
<proteinExistence type="predicted"/>
<dbReference type="AlphaFoldDB" id="A0A918XW79"/>
<dbReference type="PRINTS" id="PR00032">
    <property type="entry name" value="HTHARAC"/>
</dbReference>
<dbReference type="EMBL" id="BMZS01000011">
    <property type="protein sequence ID" value="GHD60091.1"/>
    <property type="molecule type" value="Genomic_DNA"/>
</dbReference>
<dbReference type="FunFam" id="1.10.10.60:FF:000132">
    <property type="entry name" value="AraC family transcriptional regulator"/>
    <property type="match status" value="1"/>
</dbReference>
<dbReference type="Gene3D" id="2.60.120.10">
    <property type="entry name" value="Jelly Rolls"/>
    <property type="match status" value="1"/>
</dbReference>
<keyword evidence="5" id="KW-0804">Transcription</keyword>
<evidence type="ECO:0000259" key="6">
    <source>
        <dbReference type="PROSITE" id="PS01124"/>
    </source>
</evidence>
<dbReference type="GO" id="GO:0003700">
    <property type="term" value="F:DNA-binding transcription factor activity"/>
    <property type="evidence" value="ECO:0007669"/>
    <property type="project" value="InterPro"/>
</dbReference>
<reference evidence="7" key="2">
    <citation type="submission" date="2020-09" db="EMBL/GenBank/DDBJ databases">
        <authorList>
            <person name="Sun Q."/>
            <person name="Kim S."/>
        </authorList>
    </citation>
    <scope>NUCLEOTIDE SEQUENCE</scope>
    <source>
        <strain evidence="7">KCTC 42651</strain>
    </source>
</reference>
<dbReference type="Pfam" id="PF12833">
    <property type="entry name" value="HTH_18"/>
    <property type="match status" value="1"/>
</dbReference>
<dbReference type="InterPro" id="IPR011051">
    <property type="entry name" value="RmlC_Cupin_sf"/>
</dbReference>
<keyword evidence="3" id="KW-0238">DNA-binding</keyword>
<sequence length="259" mass="28798">MDLTAPPPESPDDHPAAVIAYAGEQDRDSRNRPHRHWRAQLFHIVSGSVTVETERGSFVVPPERALWMPSGVLHGSRYHQRSILRYLYFRPDVVPHLPRVPSVIRLSPLLRELIGAFMAYPHDDAADGPAGRLAAVILDQLAAERAAPLHLPMPSSERLRRAVTELAADPARADGLGEVARRAALSERSFERHFRSETGLSYRAWLRQARLMKAVEWLSLGASVGDVAHRLGYEGTSAFVAGFRKAFGVTPGRYFAETR</sequence>
<dbReference type="GO" id="GO:0043565">
    <property type="term" value="F:sequence-specific DNA binding"/>
    <property type="evidence" value="ECO:0007669"/>
    <property type="project" value="InterPro"/>
</dbReference>
<dbReference type="RefSeq" id="WP_189994016.1">
    <property type="nucleotide sequence ID" value="NZ_BMZS01000011.1"/>
</dbReference>
<dbReference type="Pfam" id="PF02311">
    <property type="entry name" value="AraC_binding"/>
    <property type="match status" value="1"/>
</dbReference>
<dbReference type="PROSITE" id="PS01124">
    <property type="entry name" value="HTH_ARAC_FAMILY_2"/>
    <property type="match status" value="1"/>
</dbReference>
<evidence type="ECO:0000256" key="5">
    <source>
        <dbReference type="ARBA" id="ARBA00023163"/>
    </source>
</evidence>
<keyword evidence="4" id="KW-0010">Activator</keyword>
<dbReference type="InterPro" id="IPR014710">
    <property type="entry name" value="RmlC-like_jellyroll"/>
</dbReference>
<accession>A0A918XW79</accession>
<dbReference type="PANTHER" id="PTHR11019">
    <property type="entry name" value="HTH-TYPE TRANSCRIPTIONAL REGULATOR NIMR"/>
    <property type="match status" value="1"/>
</dbReference>
<evidence type="ECO:0000256" key="3">
    <source>
        <dbReference type="ARBA" id="ARBA00023125"/>
    </source>
</evidence>
<evidence type="ECO:0000256" key="4">
    <source>
        <dbReference type="ARBA" id="ARBA00023159"/>
    </source>
</evidence>
<dbReference type="SUPFAM" id="SSF51182">
    <property type="entry name" value="RmlC-like cupins"/>
    <property type="match status" value="1"/>
</dbReference>
<dbReference type="InterPro" id="IPR009057">
    <property type="entry name" value="Homeodomain-like_sf"/>
</dbReference>
<dbReference type="CDD" id="cd06124">
    <property type="entry name" value="cupin_NimR-like_N"/>
    <property type="match status" value="1"/>
</dbReference>
<evidence type="ECO:0000256" key="1">
    <source>
        <dbReference type="ARBA" id="ARBA00022491"/>
    </source>
</evidence>
<dbReference type="SUPFAM" id="SSF46689">
    <property type="entry name" value="Homeodomain-like"/>
    <property type="match status" value="2"/>
</dbReference>
<dbReference type="InterPro" id="IPR003313">
    <property type="entry name" value="AraC-bd"/>
</dbReference>
<evidence type="ECO:0000313" key="7">
    <source>
        <dbReference type="EMBL" id="GHD60091.1"/>
    </source>
</evidence>
<gene>
    <name evidence="7" type="ORF">GCM10017083_45740</name>
</gene>
<reference evidence="7" key="1">
    <citation type="journal article" date="2014" name="Int. J. Syst. Evol. Microbiol.">
        <title>Complete genome sequence of Corynebacterium casei LMG S-19264T (=DSM 44701T), isolated from a smear-ripened cheese.</title>
        <authorList>
            <consortium name="US DOE Joint Genome Institute (JGI-PGF)"/>
            <person name="Walter F."/>
            <person name="Albersmeier A."/>
            <person name="Kalinowski J."/>
            <person name="Ruckert C."/>
        </authorList>
    </citation>
    <scope>NUCLEOTIDE SEQUENCE</scope>
    <source>
        <strain evidence="7">KCTC 42651</strain>
    </source>
</reference>
<comment type="caution">
    <text evidence="7">The sequence shown here is derived from an EMBL/GenBank/DDBJ whole genome shotgun (WGS) entry which is preliminary data.</text>
</comment>
<dbReference type="InterPro" id="IPR020449">
    <property type="entry name" value="Tscrpt_reg_AraC-type_HTH"/>
</dbReference>
<keyword evidence="2" id="KW-0805">Transcription regulation</keyword>
<dbReference type="Proteomes" id="UP000630353">
    <property type="component" value="Unassembled WGS sequence"/>
</dbReference>
<evidence type="ECO:0000256" key="2">
    <source>
        <dbReference type="ARBA" id="ARBA00023015"/>
    </source>
</evidence>
<keyword evidence="8" id="KW-1185">Reference proteome</keyword>
<protein>
    <submittedName>
        <fullName evidence="7">AraC family transcriptional regulator</fullName>
    </submittedName>
</protein>
<dbReference type="InterPro" id="IPR018060">
    <property type="entry name" value="HTH_AraC"/>
</dbReference>
<evidence type="ECO:0000313" key="8">
    <source>
        <dbReference type="Proteomes" id="UP000630353"/>
    </source>
</evidence>
<name>A0A918XW79_9PROT</name>